<evidence type="ECO:0000256" key="1">
    <source>
        <dbReference type="ARBA" id="ARBA00022491"/>
    </source>
</evidence>
<evidence type="ECO:0000313" key="8">
    <source>
        <dbReference type="Proteomes" id="UP000295764"/>
    </source>
</evidence>
<keyword evidence="4" id="KW-0804">Transcription</keyword>
<dbReference type="InterPro" id="IPR003012">
    <property type="entry name" value="Tet_transcr_reg_TetR"/>
</dbReference>
<feature type="domain" description="HTH tetR-type" evidence="6">
    <location>
        <begin position="59"/>
        <end position="119"/>
    </location>
</feature>
<organism evidence="7 8">
    <name type="scientific">Curtobacterium flaccumfaciens</name>
    <dbReference type="NCBI Taxonomy" id="2035"/>
    <lineage>
        <taxon>Bacteria</taxon>
        <taxon>Bacillati</taxon>
        <taxon>Actinomycetota</taxon>
        <taxon>Actinomycetes</taxon>
        <taxon>Micrococcales</taxon>
        <taxon>Microbacteriaceae</taxon>
        <taxon>Curtobacterium</taxon>
    </lineage>
</organism>
<dbReference type="Proteomes" id="UP000295764">
    <property type="component" value="Unassembled WGS sequence"/>
</dbReference>
<dbReference type="SUPFAM" id="SSF46689">
    <property type="entry name" value="Homeodomain-like"/>
    <property type="match status" value="1"/>
</dbReference>
<keyword evidence="2" id="KW-0805">Transcription regulation</keyword>
<evidence type="ECO:0000256" key="5">
    <source>
        <dbReference type="PROSITE-ProRule" id="PRU00335"/>
    </source>
</evidence>
<evidence type="ECO:0000256" key="2">
    <source>
        <dbReference type="ARBA" id="ARBA00023015"/>
    </source>
</evidence>
<dbReference type="RefSeq" id="WP_133521167.1">
    <property type="nucleotide sequence ID" value="NZ_SNVW01000016.1"/>
</dbReference>
<dbReference type="InterPro" id="IPR004111">
    <property type="entry name" value="Repressor_TetR_C"/>
</dbReference>
<comment type="caution">
    <text evidence="7">The sequence shown here is derived from an EMBL/GenBank/DDBJ whole genome shotgun (WGS) entry which is preliminary data.</text>
</comment>
<evidence type="ECO:0000259" key="6">
    <source>
        <dbReference type="PROSITE" id="PS50977"/>
    </source>
</evidence>
<evidence type="ECO:0000256" key="4">
    <source>
        <dbReference type="ARBA" id="ARBA00023163"/>
    </source>
</evidence>
<dbReference type="SUPFAM" id="SSF48498">
    <property type="entry name" value="Tetracyclin repressor-like, C-terminal domain"/>
    <property type="match status" value="1"/>
</dbReference>
<evidence type="ECO:0000256" key="3">
    <source>
        <dbReference type="ARBA" id="ARBA00023125"/>
    </source>
</evidence>
<keyword evidence="1" id="KW-0678">Repressor</keyword>
<sequence>MLVEPGTPTATPRPAAGAAAASVAGAASVAAASVAGASVAGAVPGVAEPARRRRGRPNVLSREQVIDAATSIANEDGIDRLSFRALGARLGVAPMTVHRTIGGLDDLHAELVRRTVDEFTATFVWPSEWHDVVRVFATTFRDLMLRHPLVLESHSRRGALVSTESDAVVAKVVGALRSAGLSDAEAMYAFFVVYDFVVGHTGVQVGRGSAEAGRPERHALVGELLGTHSYEDRFALGLDVLIAGIESRVR</sequence>
<dbReference type="Pfam" id="PF02909">
    <property type="entry name" value="TetR_C_1"/>
    <property type="match status" value="1"/>
</dbReference>
<dbReference type="GO" id="GO:0045892">
    <property type="term" value="P:negative regulation of DNA-templated transcription"/>
    <property type="evidence" value="ECO:0007669"/>
    <property type="project" value="InterPro"/>
</dbReference>
<dbReference type="InterPro" id="IPR036271">
    <property type="entry name" value="Tet_transcr_reg_TetR-rel_C_sf"/>
</dbReference>
<dbReference type="GO" id="GO:0046677">
    <property type="term" value="P:response to antibiotic"/>
    <property type="evidence" value="ECO:0007669"/>
    <property type="project" value="InterPro"/>
</dbReference>
<dbReference type="InterPro" id="IPR001647">
    <property type="entry name" value="HTH_TetR"/>
</dbReference>
<dbReference type="Gene3D" id="1.10.357.10">
    <property type="entry name" value="Tetracycline Repressor, domain 2"/>
    <property type="match status" value="1"/>
</dbReference>
<dbReference type="InterPro" id="IPR009057">
    <property type="entry name" value="Homeodomain-like_sf"/>
</dbReference>
<dbReference type="EMBL" id="SNVW01000016">
    <property type="protein sequence ID" value="TDN41738.1"/>
    <property type="molecule type" value="Genomic_DNA"/>
</dbReference>
<dbReference type="Gene3D" id="1.10.10.60">
    <property type="entry name" value="Homeodomain-like"/>
    <property type="match status" value="1"/>
</dbReference>
<dbReference type="GO" id="GO:0003677">
    <property type="term" value="F:DNA binding"/>
    <property type="evidence" value="ECO:0007669"/>
    <property type="project" value="UniProtKB-UniRule"/>
</dbReference>
<evidence type="ECO:0000313" key="7">
    <source>
        <dbReference type="EMBL" id="TDN41738.1"/>
    </source>
</evidence>
<name>A0A4R6DCV0_9MICO</name>
<feature type="DNA-binding region" description="H-T-H motif" evidence="5">
    <location>
        <begin position="82"/>
        <end position="101"/>
    </location>
</feature>
<keyword evidence="3 5" id="KW-0238">DNA-binding</keyword>
<dbReference type="PROSITE" id="PS50977">
    <property type="entry name" value="HTH_TETR_2"/>
    <property type="match status" value="1"/>
</dbReference>
<proteinExistence type="predicted"/>
<accession>A0A4R6DCV0</accession>
<dbReference type="OrthoDB" id="3519192at2"/>
<reference evidence="7 8" key="1">
    <citation type="submission" date="2019-03" db="EMBL/GenBank/DDBJ databases">
        <title>Genomic analyses of the natural microbiome of Caenorhabditis elegans.</title>
        <authorList>
            <person name="Samuel B."/>
        </authorList>
    </citation>
    <scope>NUCLEOTIDE SEQUENCE [LARGE SCALE GENOMIC DNA]</scope>
    <source>
        <strain evidence="7 8">JUb65</strain>
    </source>
</reference>
<protein>
    <submittedName>
        <fullName evidence="7">TetR family transcriptional regulator</fullName>
    </submittedName>
</protein>
<dbReference type="PRINTS" id="PR00400">
    <property type="entry name" value="TETREPRESSOR"/>
</dbReference>
<dbReference type="STRING" id="2035.RU06_09440"/>
<dbReference type="AlphaFoldDB" id="A0A4R6DCV0"/>
<gene>
    <name evidence="7" type="ORF">EDF64_11658</name>
</gene>